<feature type="compositionally biased region" description="Polar residues" evidence="1">
    <location>
        <begin position="1"/>
        <end position="10"/>
    </location>
</feature>
<reference evidence="2 3" key="1">
    <citation type="submission" date="2024-01" db="EMBL/GenBank/DDBJ databases">
        <authorList>
            <person name="Allen C."/>
            <person name="Tagirdzhanova G."/>
        </authorList>
    </citation>
    <scope>NUCLEOTIDE SEQUENCE [LARGE SCALE GENOMIC DNA]</scope>
    <source>
        <strain evidence="2 3">CBS 573.63</strain>
    </source>
</reference>
<dbReference type="Proteomes" id="UP001642501">
    <property type="component" value="Unassembled WGS sequence"/>
</dbReference>
<feature type="compositionally biased region" description="Low complexity" evidence="1">
    <location>
        <begin position="69"/>
        <end position="127"/>
    </location>
</feature>
<feature type="region of interest" description="Disordered" evidence="1">
    <location>
        <begin position="42"/>
        <end position="127"/>
    </location>
</feature>
<keyword evidence="3" id="KW-1185">Reference proteome</keyword>
<feature type="compositionally biased region" description="Polar residues" evidence="1">
    <location>
        <begin position="44"/>
        <end position="61"/>
    </location>
</feature>
<name>A0ABP0E3F5_9PEZI</name>
<sequence length="127" mass="12699">MSQSSNNQQEKAGDNSQRKVTFAAPGSIDAVLSSTVRSAPFYTATITGSGQRTYSSFSGFNRLNDRPYGSLGSMASSSTSPALSSWSTSTGFSTTTTGGTSSQSTGTGSNTTGSTGSSGAKSTGSTS</sequence>
<evidence type="ECO:0000313" key="3">
    <source>
        <dbReference type="Proteomes" id="UP001642501"/>
    </source>
</evidence>
<gene>
    <name evidence="2" type="ORF">SEPCBS57363_006157</name>
</gene>
<proteinExistence type="predicted"/>
<accession>A0ABP0E3F5</accession>
<protein>
    <submittedName>
        <fullName evidence="2">Uncharacterized protein</fullName>
    </submittedName>
</protein>
<comment type="caution">
    <text evidence="2">The sequence shown here is derived from an EMBL/GenBank/DDBJ whole genome shotgun (WGS) entry which is preliminary data.</text>
</comment>
<evidence type="ECO:0000256" key="1">
    <source>
        <dbReference type="SAM" id="MobiDB-lite"/>
    </source>
</evidence>
<feature type="region of interest" description="Disordered" evidence="1">
    <location>
        <begin position="1"/>
        <end position="20"/>
    </location>
</feature>
<dbReference type="EMBL" id="CAWUOM010000166">
    <property type="protein sequence ID" value="CAK7274423.1"/>
    <property type="molecule type" value="Genomic_DNA"/>
</dbReference>
<organism evidence="2 3">
    <name type="scientific">Sporothrix epigloea</name>
    <dbReference type="NCBI Taxonomy" id="1892477"/>
    <lineage>
        <taxon>Eukaryota</taxon>
        <taxon>Fungi</taxon>
        <taxon>Dikarya</taxon>
        <taxon>Ascomycota</taxon>
        <taxon>Pezizomycotina</taxon>
        <taxon>Sordariomycetes</taxon>
        <taxon>Sordariomycetidae</taxon>
        <taxon>Ophiostomatales</taxon>
        <taxon>Ophiostomataceae</taxon>
        <taxon>Sporothrix</taxon>
    </lineage>
</organism>
<evidence type="ECO:0000313" key="2">
    <source>
        <dbReference type="EMBL" id="CAK7274423.1"/>
    </source>
</evidence>